<dbReference type="Proteomes" id="UP001179121">
    <property type="component" value="Chromosome"/>
</dbReference>
<evidence type="ECO:0000256" key="1">
    <source>
        <dbReference type="ARBA" id="ARBA00002634"/>
    </source>
</evidence>
<evidence type="ECO:0000256" key="14">
    <source>
        <dbReference type="ARBA" id="ARBA00047783"/>
    </source>
</evidence>
<dbReference type="PANTHER" id="PTHR46417">
    <property type="entry name" value="TRNA (GUANINE-N(1)-)-METHYLTRANSFERASE"/>
    <property type="match status" value="1"/>
</dbReference>
<evidence type="ECO:0000313" key="20">
    <source>
        <dbReference type="Proteomes" id="UP001179121"/>
    </source>
</evidence>
<dbReference type="EMBL" id="OX365700">
    <property type="protein sequence ID" value="CAI4032737.1"/>
    <property type="molecule type" value="Genomic_DNA"/>
</dbReference>
<dbReference type="InterPro" id="IPR029026">
    <property type="entry name" value="tRNA_m1G_MTases_N"/>
</dbReference>
<dbReference type="SUPFAM" id="SSF75217">
    <property type="entry name" value="alpha/beta knot"/>
    <property type="match status" value="1"/>
</dbReference>
<dbReference type="GO" id="GO:0002939">
    <property type="term" value="P:tRNA N1-guanine methylation"/>
    <property type="evidence" value="ECO:0007669"/>
    <property type="project" value="TreeGrafter"/>
</dbReference>
<accession>A0AA86N127</accession>
<evidence type="ECO:0000256" key="6">
    <source>
        <dbReference type="ARBA" id="ARBA00014679"/>
    </source>
</evidence>
<comment type="function">
    <text evidence="1 15 17">Specifically methylates guanosine-37 in various tRNAs.</text>
</comment>
<sequence length="262" mass="29227">MRGEVLTLFPDLVSGVLGQSMLKRAQEKGLLAVRVRNLRDYTEDRHKVADDAPYGGGGGMVLKPEPFVRAVEALQAGAEEQGEPSGLRVIMPSPQGRPFSQQIAQELSEEARTIVFLCGHYEGIDERVRLSLKPEEISIGDYVLTGGELAALVMIDAATRLIPGVLGDPDSALRDSFQEPLLDYPHYTRPPEFRGLAVPEILLSGNHEHIRRWRRKEALRSTYVKRPDLLRDRVLSAEDRRLLDEILHERTPSTTVECGEEG</sequence>
<dbReference type="PIRSF" id="PIRSF000386">
    <property type="entry name" value="tRNA_mtase"/>
    <property type="match status" value="1"/>
</dbReference>
<dbReference type="HAMAP" id="MF_00605">
    <property type="entry name" value="TrmD"/>
    <property type="match status" value="1"/>
</dbReference>
<evidence type="ECO:0000259" key="18">
    <source>
        <dbReference type="Pfam" id="PF01746"/>
    </source>
</evidence>
<dbReference type="Pfam" id="PF01746">
    <property type="entry name" value="tRNA_m1G_MT"/>
    <property type="match status" value="1"/>
</dbReference>
<evidence type="ECO:0000313" key="19">
    <source>
        <dbReference type="EMBL" id="CAI4032737.1"/>
    </source>
</evidence>
<comment type="subcellular location">
    <subcellularLocation>
        <location evidence="2 15 17">Cytoplasm</location>
    </subcellularLocation>
</comment>
<dbReference type="InterPro" id="IPR023148">
    <property type="entry name" value="tRNA_m1G_MeTrfase_C_sf"/>
</dbReference>
<reference evidence="19" key="1">
    <citation type="submission" date="2022-10" db="EMBL/GenBank/DDBJ databases">
        <authorList>
            <person name="Koch H."/>
        </authorList>
    </citation>
    <scope>NUCLEOTIDE SEQUENCE</scope>
    <source>
        <strain evidence="19">DNF</strain>
    </source>
</reference>
<evidence type="ECO:0000256" key="12">
    <source>
        <dbReference type="ARBA" id="ARBA00029736"/>
    </source>
</evidence>
<evidence type="ECO:0000256" key="4">
    <source>
        <dbReference type="ARBA" id="ARBA00011738"/>
    </source>
</evidence>
<dbReference type="Gene3D" id="1.10.1270.20">
    <property type="entry name" value="tRNA(m1g37)methyltransferase, domain 2"/>
    <property type="match status" value="1"/>
</dbReference>
<organism evidence="19 20">
    <name type="scientific">Nitrospira tepida</name>
    <dbReference type="NCBI Taxonomy" id="2973512"/>
    <lineage>
        <taxon>Bacteria</taxon>
        <taxon>Pseudomonadati</taxon>
        <taxon>Nitrospirota</taxon>
        <taxon>Nitrospiria</taxon>
        <taxon>Nitrospirales</taxon>
        <taxon>Nitrospiraceae</taxon>
        <taxon>Nitrospira</taxon>
    </lineage>
</organism>
<dbReference type="NCBIfam" id="NF000648">
    <property type="entry name" value="PRK00026.1"/>
    <property type="match status" value="1"/>
</dbReference>
<evidence type="ECO:0000256" key="11">
    <source>
        <dbReference type="ARBA" id="ARBA00022694"/>
    </source>
</evidence>
<feature type="domain" description="tRNA methyltransferase TRMD/TRM10-type" evidence="18">
    <location>
        <begin position="1"/>
        <end position="231"/>
    </location>
</feature>
<gene>
    <name evidence="15" type="primary">trmD</name>
    <name evidence="19" type="ORF">DNFV4_03167</name>
</gene>
<dbReference type="PANTHER" id="PTHR46417:SF1">
    <property type="entry name" value="TRNA (GUANINE-N(1)-)-METHYLTRANSFERASE"/>
    <property type="match status" value="1"/>
</dbReference>
<keyword evidence="8 15" id="KW-0489">Methyltransferase</keyword>
<dbReference type="InterPro" id="IPR029028">
    <property type="entry name" value="Alpha/beta_knot_MTases"/>
</dbReference>
<dbReference type="InterPro" id="IPR002649">
    <property type="entry name" value="tRNA_m1G_MeTrfase_TrmD"/>
</dbReference>
<keyword evidence="10 15" id="KW-0949">S-adenosyl-L-methionine</keyword>
<dbReference type="KEGG" id="nti:DNFV4_03167"/>
<dbReference type="NCBIfam" id="TIGR00088">
    <property type="entry name" value="trmD"/>
    <property type="match status" value="1"/>
</dbReference>
<comment type="similarity">
    <text evidence="3 15 17">Belongs to the RNA methyltransferase TrmD family.</text>
</comment>
<dbReference type="FunFam" id="3.40.1280.10:FF:000001">
    <property type="entry name" value="tRNA (guanine-N(1)-)-methyltransferase"/>
    <property type="match status" value="1"/>
</dbReference>
<keyword evidence="20" id="KW-1185">Reference proteome</keyword>
<dbReference type="GO" id="GO:0005829">
    <property type="term" value="C:cytosol"/>
    <property type="evidence" value="ECO:0007669"/>
    <property type="project" value="TreeGrafter"/>
</dbReference>
<dbReference type="Gene3D" id="3.40.1280.10">
    <property type="match status" value="1"/>
</dbReference>
<keyword evidence="11 15" id="KW-0819">tRNA processing</keyword>
<evidence type="ECO:0000256" key="7">
    <source>
        <dbReference type="ARBA" id="ARBA00022490"/>
    </source>
</evidence>
<evidence type="ECO:0000256" key="15">
    <source>
        <dbReference type="HAMAP-Rule" id="MF_00605"/>
    </source>
</evidence>
<dbReference type="GO" id="GO:0052906">
    <property type="term" value="F:tRNA (guanine(37)-N1)-methyltransferase activity"/>
    <property type="evidence" value="ECO:0007669"/>
    <property type="project" value="UniProtKB-UniRule"/>
</dbReference>
<keyword evidence="7 15" id="KW-0963">Cytoplasm</keyword>
<evidence type="ECO:0000256" key="2">
    <source>
        <dbReference type="ARBA" id="ARBA00004496"/>
    </source>
</evidence>
<comment type="catalytic activity">
    <reaction evidence="14 15 17">
        <text>guanosine(37) in tRNA + S-adenosyl-L-methionine = N(1)-methylguanosine(37) in tRNA + S-adenosyl-L-homocysteine + H(+)</text>
        <dbReference type="Rhea" id="RHEA:36899"/>
        <dbReference type="Rhea" id="RHEA-COMP:10145"/>
        <dbReference type="Rhea" id="RHEA-COMP:10147"/>
        <dbReference type="ChEBI" id="CHEBI:15378"/>
        <dbReference type="ChEBI" id="CHEBI:57856"/>
        <dbReference type="ChEBI" id="CHEBI:59789"/>
        <dbReference type="ChEBI" id="CHEBI:73542"/>
        <dbReference type="ChEBI" id="CHEBI:74269"/>
        <dbReference type="EC" id="2.1.1.228"/>
    </reaction>
</comment>
<evidence type="ECO:0000256" key="8">
    <source>
        <dbReference type="ARBA" id="ARBA00022603"/>
    </source>
</evidence>
<evidence type="ECO:0000256" key="13">
    <source>
        <dbReference type="ARBA" id="ARBA00033392"/>
    </source>
</evidence>
<name>A0AA86N127_9BACT</name>
<proteinExistence type="inferred from homology"/>
<evidence type="ECO:0000256" key="17">
    <source>
        <dbReference type="RuleBase" id="RU003464"/>
    </source>
</evidence>
<dbReference type="FunFam" id="1.10.1270.20:FF:000001">
    <property type="entry name" value="tRNA (guanine-N(1)-)-methyltransferase"/>
    <property type="match status" value="1"/>
</dbReference>
<dbReference type="CDD" id="cd18080">
    <property type="entry name" value="TrmD-like"/>
    <property type="match status" value="1"/>
</dbReference>
<keyword evidence="9 15" id="KW-0808">Transferase</keyword>
<dbReference type="EC" id="2.1.1.228" evidence="5 15"/>
<protein>
    <recommendedName>
        <fullName evidence="6 15">tRNA (guanine-N(1)-)-methyltransferase</fullName>
        <ecNumber evidence="5 15">2.1.1.228</ecNumber>
    </recommendedName>
    <alternativeName>
        <fullName evidence="12 15">M1G-methyltransferase</fullName>
    </alternativeName>
    <alternativeName>
        <fullName evidence="13 15">tRNA [GM37] methyltransferase</fullName>
    </alternativeName>
</protein>
<evidence type="ECO:0000256" key="10">
    <source>
        <dbReference type="ARBA" id="ARBA00022691"/>
    </source>
</evidence>
<evidence type="ECO:0000256" key="9">
    <source>
        <dbReference type="ARBA" id="ARBA00022679"/>
    </source>
</evidence>
<evidence type="ECO:0000256" key="16">
    <source>
        <dbReference type="PIRSR" id="PIRSR000386-1"/>
    </source>
</evidence>
<feature type="binding site" evidence="15 16">
    <location>
        <begin position="139"/>
        <end position="144"/>
    </location>
    <ligand>
        <name>S-adenosyl-L-methionine</name>
        <dbReference type="ChEBI" id="CHEBI:59789"/>
    </ligand>
</feature>
<dbReference type="RefSeq" id="WP_289269454.1">
    <property type="nucleotide sequence ID" value="NZ_OX365700.1"/>
</dbReference>
<feature type="binding site" evidence="15 16">
    <location>
        <position position="119"/>
    </location>
    <ligand>
        <name>S-adenosyl-L-methionine</name>
        <dbReference type="ChEBI" id="CHEBI:59789"/>
    </ligand>
</feature>
<dbReference type="InterPro" id="IPR016009">
    <property type="entry name" value="tRNA_MeTrfase_TRMD/TRM10"/>
</dbReference>
<dbReference type="AlphaFoldDB" id="A0AA86N127"/>
<evidence type="ECO:0000256" key="5">
    <source>
        <dbReference type="ARBA" id="ARBA00012807"/>
    </source>
</evidence>
<evidence type="ECO:0000256" key="3">
    <source>
        <dbReference type="ARBA" id="ARBA00007630"/>
    </source>
</evidence>
<comment type="subunit">
    <text evidence="4 15 17">Homodimer.</text>
</comment>